<name>A0AA91EG56_9GAMM</name>
<dbReference type="RefSeq" id="WP_061553411.1">
    <property type="nucleotide sequence ID" value="NZ_LXEX01000016.1"/>
</dbReference>
<dbReference type="EMBL" id="LXEX01000016">
    <property type="protein sequence ID" value="OAT60210.1"/>
    <property type="molecule type" value="Genomic_DNA"/>
</dbReference>
<keyword evidence="1" id="KW-1133">Transmembrane helix</keyword>
<feature type="transmembrane region" description="Helical" evidence="1">
    <location>
        <begin position="312"/>
        <end position="331"/>
    </location>
</feature>
<keyword evidence="1" id="KW-0472">Membrane</keyword>
<evidence type="ECO:0008006" key="4">
    <source>
        <dbReference type="Google" id="ProtNLM"/>
    </source>
</evidence>
<evidence type="ECO:0000313" key="2">
    <source>
        <dbReference type="EMBL" id="OAT60210.1"/>
    </source>
</evidence>
<feature type="transmembrane region" description="Helical" evidence="1">
    <location>
        <begin position="402"/>
        <end position="422"/>
    </location>
</feature>
<comment type="caution">
    <text evidence="2">The sequence shown here is derived from an EMBL/GenBank/DDBJ whole genome shotgun (WGS) entry which is preliminary data.</text>
</comment>
<evidence type="ECO:0000313" key="3">
    <source>
        <dbReference type="Proteomes" id="UP000078431"/>
    </source>
</evidence>
<protein>
    <recommendedName>
        <fullName evidence="4">Cobalamin adenosyltransferase</fullName>
    </recommendedName>
</protein>
<sequence length="523" mass="59363">MNTAKFDWGEELHQTVVKSLTTSFGLDFLLLEDKHGGDVNTIHNAYQGVYATDVERQRFEQREGYNSHHYHSHKNYIATNREGKKAHQAGTLTDTYTGEHFSANDKKNLDHIISAHEIHNDPGRVLAECNGADLANDSSNLTFTNESLNKAKKAKTMDAFVQTLQGQQAATTQEIVRLRSQPTLSEQEQKLLNKLENKAAADFERMKKADNKAREKYHSTINQEYYTGSKFARNVATATLNNAFRMGTRQMLGLILAETWFEFRERIPVVFDKHRHTFDAAEFLQDVTEALRAVWYRMQKKFSAFLTTFKDGALGGILSSTTTTLFNIFFTTKKMMVRLIREMWNNLVQAFKVMVFNPEGLTPGQLAKTVSKLVAAGIAVAAGVVVNEALAKILVFPFGPELAAFCGALATGILTLVMNYFLENSALMKKVWAFLDTFKDKYQKALEYYKEVNAELDRYLLELSALEFTIETSELEQFSLHLNVVNSEIERGLLLRAEVERRNIVLPFEAGNTRSTRSWLNKL</sequence>
<evidence type="ECO:0000256" key="1">
    <source>
        <dbReference type="SAM" id="Phobius"/>
    </source>
</evidence>
<dbReference type="Proteomes" id="UP000078431">
    <property type="component" value="Unassembled WGS sequence"/>
</dbReference>
<reference evidence="2 3" key="1">
    <citation type="submission" date="2016-04" db="EMBL/GenBank/DDBJ databases">
        <title>ATOL: Assembling a taxonomically balanced genome-scale reconstruction of the evolutionary history of the Enterobacteriaceae.</title>
        <authorList>
            <person name="Plunkett G.III."/>
            <person name="Neeno-Eckwall E.C."/>
            <person name="Glasner J.D."/>
            <person name="Perna N.T."/>
        </authorList>
    </citation>
    <scope>NUCLEOTIDE SEQUENCE [LARGE SCALE GENOMIC DNA]</scope>
    <source>
        <strain evidence="2 3">ATCC 12841</strain>
    </source>
</reference>
<gene>
    <name evidence="2" type="ORF">M993_00986</name>
</gene>
<organism evidence="2 3">
    <name type="scientific">Obesumbacterium proteus ATCC 12841</name>
    <dbReference type="NCBI Taxonomy" id="1354268"/>
    <lineage>
        <taxon>Bacteria</taxon>
        <taxon>Pseudomonadati</taxon>
        <taxon>Pseudomonadota</taxon>
        <taxon>Gammaproteobacteria</taxon>
        <taxon>Enterobacterales</taxon>
        <taxon>Hafniaceae</taxon>
        <taxon>Obesumbacterium</taxon>
    </lineage>
</organism>
<keyword evidence="3" id="KW-1185">Reference proteome</keyword>
<proteinExistence type="predicted"/>
<dbReference type="AlphaFoldDB" id="A0AA91EG56"/>
<accession>A0AA91EG56</accession>
<keyword evidence="1" id="KW-0812">Transmembrane</keyword>
<feature type="transmembrane region" description="Helical" evidence="1">
    <location>
        <begin position="373"/>
        <end position="396"/>
    </location>
</feature>